<keyword evidence="2" id="KW-0547">Nucleotide-binding</keyword>
<evidence type="ECO:0000259" key="1">
    <source>
        <dbReference type="SMART" id="SM00382"/>
    </source>
</evidence>
<feature type="domain" description="AAA+ ATPase" evidence="1">
    <location>
        <begin position="73"/>
        <end position="211"/>
    </location>
</feature>
<protein>
    <submittedName>
        <fullName evidence="2">ATP-binding protein</fullName>
    </submittedName>
</protein>
<dbReference type="RefSeq" id="WP_311512629.1">
    <property type="nucleotide sequence ID" value="NZ_JAVREP010000010.1"/>
</dbReference>
<reference evidence="3" key="1">
    <citation type="submission" date="2023-07" db="EMBL/GenBank/DDBJ databases">
        <title>30 novel species of actinomycetes from the DSMZ collection.</title>
        <authorList>
            <person name="Nouioui I."/>
        </authorList>
    </citation>
    <scope>NUCLEOTIDE SEQUENCE [LARGE SCALE GENOMIC DNA]</scope>
    <source>
        <strain evidence="3">DSM 44743</strain>
    </source>
</reference>
<dbReference type="EMBL" id="JAVREP010000010">
    <property type="protein sequence ID" value="MDT0330037.1"/>
    <property type="molecule type" value="Genomic_DNA"/>
</dbReference>
<evidence type="ECO:0000313" key="2">
    <source>
        <dbReference type="EMBL" id="MDT0330037.1"/>
    </source>
</evidence>
<dbReference type="PANTHER" id="PTHR47691">
    <property type="entry name" value="REGULATOR-RELATED"/>
    <property type="match status" value="1"/>
</dbReference>
<keyword evidence="3" id="KW-1185">Reference proteome</keyword>
<proteinExistence type="predicted"/>
<dbReference type="PRINTS" id="PR00364">
    <property type="entry name" value="DISEASERSIST"/>
</dbReference>
<dbReference type="InterPro" id="IPR003593">
    <property type="entry name" value="AAA+_ATPase"/>
</dbReference>
<dbReference type="InterPro" id="IPR027417">
    <property type="entry name" value="P-loop_NTPase"/>
</dbReference>
<evidence type="ECO:0000313" key="3">
    <source>
        <dbReference type="Proteomes" id="UP001183390"/>
    </source>
</evidence>
<keyword evidence="2" id="KW-0067">ATP-binding</keyword>
<dbReference type="SMART" id="SM00382">
    <property type="entry name" value="AAA"/>
    <property type="match status" value="1"/>
</dbReference>
<dbReference type="InterPro" id="IPR041664">
    <property type="entry name" value="AAA_16"/>
</dbReference>
<dbReference type="PANTHER" id="PTHR47691:SF3">
    <property type="entry name" value="HTH-TYPE TRANSCRIPTIONAL REGULATOR RV0890C-RELATED"/>
    <property type="match status" value="1"/>
</dbReference>
<dbReference type="SUPFAM" id="SSF52540">
    <property type="entry name" value="P-loop containing nucleoside triphosphate hydrolases"/>
    <property type="match status" value="1"/>
</dbReference>
<gene>
    <name evidence="2" type="ORF">RM479_16620</name>
</gene>
<name>A0ABU2MBQ3_9ACTN</name>
<dbReference type="Pfam" id="PF13191">
    <property type="entry name" value="AAA_16"/>
    <property type="match status" value="1"/>
</dbReference>
<dbReference type="Proteomes" id="UP001183390">
    <property type="component" value="Unassembled WGS sequence"/>
</dbReference>
<sequence>MTNSHDDRTENTVYGSPEAVVQAGTVHGGVHIASSPGRSAPVPRQLPLPATGFVGRTTHLRRLDALAEEAKVRVPVVVLSGPPGVGKTALAVHWAHRARARFPGGCLYVGVHAHAPGPRAEAAQNLDSLLRALGVPPDRVPLDLDGRSALYRTETDGKHLLIVIDDVLGPAQVRPLLPASPGCMVVVTSRNTLSGLIAREGARRLPLDVLPMADSVALLRNTIGPRVDTDSTERLADLGY</sequence>
<dbReference type="Gene3D" id="3.40.50.300">
    <property type="entry name" value="P-loop containing nucleotide triphosphate hydrolases"/>
    <property type="match status" value="1"/>
</dbReference>
<dbReference type="GO" id="GO:0005524">
    <property type="term" value="F:ATP binding"/>
    <property type="evidence" value="ECO:0007669"/>
    <property type="project" value="UniProtKB-KW"/>
</dbReference>
<organism evidence="2 3">
    <name type="scientific">Nocardiopsis lambiniae</name>
    <dbReference type="NCBI Taxonomy" id="3075539"/>
    <lineage>
        <taxon>Bacteria</taxon>
        <taxon>Bacillati</taxon>
        <taxon>Actinomycetota</taxon>
        <taxon>Actinomycetes</taxon>
        <taxon>Streptosporangiales</taxon>
        <taxon>Nocardiopsidaceae</taxon>
        <taxon>Nocardiopsis</taxon>
    </lineage>
</organism>
<comment type="caution">
    <text evidence="2">The sequence shown here is derived from an EMBL/GenBank/DDBJ whole genome shotgun (WGS) entry which is preliminary data.</text>
</comment>
<accession>A0ABU2MBQ3</accession>